<keyword evidence="1" id="KW-0521">NADP</keyword>
<evidence type="ECO:0000259" key="2">
    <source>
        <dbReference type="SMART" id="SM00829"/>
    </source>
</evidence>
<comment type="caution">
    <text evidence="3">The sequence shown here is derived from an EMBL/GenBank/DDBJ whole genome shotgun (WGS) entry which is preliminary data.</text>
</comment>
<dbReference type="InterPro" id="IPR011032">
    <property type="entry name" value="GroES-like_sf"/>
</dbReference>
<dbReference type="Pfam" id="PF08240">
    <property type="entry name" value="ADH_N"/>
    <property type="match status" value="1"/>
</dbReference>
<dbReference type="EMBL" id="MVIM01000007">
    <property type="protein sequence ID" value="ORB64771.1"/>
    <property type="molecule type" value="Genomic_DNA"/>
</dbReference>
<gene>
    <name evidence="3" type="ORF">BST47_15915</name>
</gene>
<dbReference type="Proteomes" id="UP000192411">
    <property type="component" value="Unassembled WGS sequence"/>
</dbReference>
<dbReference type="PANTHER" id="PTHR44154:SF1">
    <property type="entry name" value="QUINONE OXIDOREDUCTASE"/>
    <property type="match status" value="1"/>
</dbReference>
<evidence type="ECO:0000313" key="3">
    <source>
        <dbReference type="EMBL" id="ORB64771.1"/>
    </source>
</evidence>
<dbReference type="InterPro" id="IPR020843">
    <property type="entry name" value="ER"/>
</dbReference>
<dbReference type="Gene3D" id="3.40.50.720">
    <property type="entry name" value="NAD(P)-binding Rossmann-like Domain"/>
    <property type="match status" value="1"/>
</dbReference>
<evidence type="ECO:0000256" key="1">
    <source>
        <dbReference type="ARBA" id="ARBA00022857"/>
    </source>
</evidence>
<organism evidence="3 4">
    <name type="scientific">Mycolicibacterium tusciae</name>
    <dbReference type="NCBI Taxonomy" id="75922"/>
    <lineage>
        <taxon>Bacteria</taxon>
        <taxon>Bacillati</taxon>
        <taxon>Actinomycetota</taxon>
        <taxon>Actinomycetes</taxon>
        <taxon>Mycobacteriales</taxon>
        <taxon>Mycobacteriaceae</taxon>
        <taxon>Mycolicibacterium</taxon>
    </lineage>
</organism>
<reference evidence="3 4" key="1">
    <citation type="submission" date="2017-02" db="EMBL/GenBank/DDBJ databases">
        <title>The new phylogeny of genus Mycobacterium.</title>
        <authorList>
            <person name="Tortoli E."/>
            <person name="Trovato A."/>
            <person name="Cirillo D.M."/>
        </authorList>
    </citation>
    <scope>NUCLEOTIDE SEQUENCE [LARGE SCALE GENOMIC DNA]</scope>
    <source>
        <strain evidence="3 4">DSM 44338</strain>
    </source>
</reference>
<accession>A0A1X0JPM6</accession>
<dbReference type="InterPro" id="IPR036291">
    <property type="entry name" value="NAD(P)-bd_dom_sf"/>
</dbReference>
<proteinExistence type="predicted"/>
<dbReference type="SUPFAM" id="SSF50129">
    <property type="entry name" value="GroES-like"/>
    <property type="match status" value="1"/>
</dbReference>
<dbReference type="Gene3D" id="3.90.180.10">
    <property type="entry name" value="Medium-chain alcohol dehydrogenases, catalytic domain"/>
    <property type="match status" value="1"/>
</dbReference>
<evidence type="ECO:0000313" key="4">
    <source>
        <dbReference type="Proteomes" id="UP000192411"/>
    </source>
</evidence>
<dbReference type="PANTHER" id="PTHR44154">
    <property type="entry name" value="QUINONE OXIDOREDUCTASE"/>
    <property type="match status" value="1"/>
</dbReference>
<dbReference type="STRING" id="75922.BST47_15915"/>
<dbReference type="AlphaFoldDB" id="A0A1X0JPM6"/>
<dbReference type="RefSeq" id="WP_083126471.1">
    <property type="nucleotide sequence ID" value="NZ_MVIM01000007.1"/>
</dbReference>
<dbReference type="CDD" id="cd08272">
    <property type="entry name" value="MDR6"/>
    <property type="match status" value="1"/>
</dbReference>
<name>A0A1X0JPM6_9MYCO</name>
<dbReference type="Pfam" id="PF13602">
    <property type="entry name" value="ADH_zinc_N_2"/>
    <property type="match status" value="1"/>
</dbReference>
<dbReference type="SUPFAM" id="SSF51735">
    <property type="entry name" value="NAD(P)-binding Rossmann-fold domains"/>
    <property type="match status" value="1"/>
</dbReference>
<keyword evidence="4" id="KW-1185">Reference proteome</keyword>
<dbReference type="SMART" id="SM00829">
    <property type="entry name" value="PKS_ER"/>
    <property type="match status" value="1"/>
</dbReference>
<dbReference type="InterPro" id="IPR013154">
    <property type="entry name" value="ADH-like_N"/>
</dbReference>
<feature type="domain" description="Enoyl reductase (ER)" evidence="2">
    <location>
        <begin position="10"/>
        <end position="324"/>
    </location>
</feature>
<dbReference type="OrthoDB" id="3613651at2"/>
<sequence>MRAAVLTAYNAPLQICEIPDPTPGPGQVLVRVMASGVNPLDIKIRRGEAAHAKMAPRAVLGIDMAGVVEAVGAHVHRFRVGDEVFGMTGGVGSVAGSLAELAAVDERLIAHKPRALSMEQTAALPLGFITSWEGLVDRAGVAADHNVLIHGGAGGVGFLAVQLALARGSRVFATGSPSSQETIRRVGATPIDYTARTVDDYVDEYTGGEGFDIVVDNVGGATLDASFTAVKAYTGHVVSALGWGTHSLAPLSFRGTTYSGVFTLMPLLTGRGREHHGHIMSQAAELADSGRLVPRLNSRTFTLDEVNDAQAIVENGTATGKVIVLPHVQSRSHGQR</sequence>
<dbReference type="GO" id="GO:0016491">
    <property type="term" value="F:oxidoreductase activity"/>
    <property type="evidence" value="ECO:0007669"/>
    <property type="project" value="InterPro"/>
</dbReference>
<dbReference type="InterPro" id="IPR051603">
    <property type="entry name" value="Zinc-ADH_QOR/CCCR"/>
</dbReference>
<protein>
    <submittedName>
        <fullName evidence="3">Quinone oxidoreductase</fullName>
    </submittedName>
</protein>